<keyword evidence="1" id="KW-0175">Coiled coil</keyword>
<dbReference type="Gene3D" id="3.90.1750.20">
    <property type="entry name" value="Putative Large Serine Recombinase, Chain B, Domain 2"/>
    <property type="match status" value="1"/>
</dbReference>
<dbReference type="SUPFAM" id="SSF53041">
    <property type="entry name" value="Resolvase-like"/>
    <property type="match status" value="1"/>
</dbReference>
<dbReference type="PROSITE" id="PS51736">
    <property type="entry name" value="RECOMBINASES_3"/>
    <property type="match status" value="1"/>
</dbReference>
<dbReference type="SMART" id="SM00857">
    <property type="entry name" value="Resolvase"/>
    <property type="match status" value="1"/>
</dbReference>
<dbReference type="InterPro" id="IPR050639">
    <property type="entry name" value="SSR_resolvase"/>
</dbReference>
<sequence>MLYLRQSTYREESISLEVQEHSAREHCARQGYEVVRVEADPGISGRSWKQRKGVQAALGAIEAGEADVIVVWRWSRLSRSRRDWAVAADQADLAGGRIESATEPNDQTAAGRFARGVMTELAAFESERIGEQWSEARAHRVARGLPSTGGPRFGYRIVDRAYVPDPVTGPVLAELYALYLGGQGSSQLTRMLNDRGIPHGRTEGRRWAYQDTLRVLDAGFAAGLLVKTAPRPRGQSNVGQKHLPVWEREFRPGAHEPLIDRATWDAYVAARRARTKTRVRRGAPMLSGLLVCLDCGGPMHGNTYQGRQLYVCSRGSTFSGHRQVSIFGSMIEPGVEAWLFEMADDLSTRAAAVEQTAAHAERVDMTARRAQQQLAKIDERLLQLTLRLADGTITESAYRLAAEALEVERADATDRLHRSRRNPVREAAPAGVSRDLVRQWPSMTSEVRNAVLRPLIARIEVRPALHRGERAQRWRIVPAFEADVEADSQ</sequence>
<dbReference type="PANTHER" id="PTHR30461:SF23">
    <property type="entry name" value="DNA RECOMBINASE-RELATED"/>
    <property type="match status" value="1"/>
</dbReference>
<feature type="domain" description="Resolvase/invertase-type recombinase catalytic" evidence="2">
    <location>
        <begin position="1"/>
        <end position="144"/>
    </location>
</feature>
<evidence type="ECO:0008006" key="6">
    <source>
        <dbReference type="Google" id="ProtNLM"/>
    </source>
</evidence>
<dbReference type="InterPro" id="IPR038109">
    <property type="entry name" value="DNA_bind_recomb_sf"/>
</dbReference>
<feature type="coiled-coil region" evidence="1">
    <location>
        <begin position="360"/>
        <end position="422"/>
    </location>
</feature>
<evidence type="ECO:0000313" key="4">
    <source>
        <dbReference type="EMBL" id="OAZ40911.1"/>
    </source>
</evidence>
<dbReference type="EMBL" id="LZEM01000018">
    <property type="protein sequence ID" value="OAZ40911.1"/>
    <property type="molecule type" value="Genomic_DNA"/>
</dbReference>
<keyword evidence="5" id="KW-1185">Reference proteome</keyword>
<name>A0ABX2WIK8_9MICO</name>
<feature type="domain" description="Recombinase" evidence="3">
    <location>
        <begin position="152"/>
        <end position="277"/>
    </location>
</feature>
<accession>A0ABX2WIK8</accession>
<evidence type="ECO:0000259" key="3">
    <source>
        <dbReference type="PROSITE" id="PS51737"/>
    </source>
</evidence>
<dbReference type="CDD" id="cd00338">
    <property type="entry name" value="Ser_Recombinase"/>
    <property type="match status" value="1"/>
</dbReference>
<protein>
    <recommendedName>
        <fullName evidence="6">Recombinase family protein</fullName>
    </recommendedName>
</protein>
<dbReference type="InterPro" id="IPR036162">
    <property type="entry name" value="Resolvase-like_N_sf"/>
</dbReference>
<dbReference type="InterPro" id="IPR011109">
    <property type="entry name" value="DNA_bind_recombinase_dom"/>
</dbReference>
<dbReference type="InterPro" id="IPR025827">
    <property type="entry name" value="Zn_ribbon_recom_dom"/>
</dbReference>
<dbReference type="PANTHER" id="PTHR30461">
    <property type="entry name" value="DNA-INVERTASE FROM LAMBDOID PROPHAGE"/>
    <property type="match status" value="1"/>
</dbReference>
<dbReference type="Proteomes" id="UP000093918">
    <property type="component" value="Unassembled WGS sequence"/>
</dbReference>
<dbReference type="PROSITE" id="PS51737">
    <property type="entry name" value="RECOMBINASE_DNA_BIND"/>
    <property type="match status" value="1"/>
</dbReference>
<gene>
    <name evidence="4" type="ORF">A9Z40_02935</name>
</gene>
<organism evidence="4 5">
    <name type="scientific">Microbacterium arborescens</name>
    <dbReference type="NCBI Taxonomy" id="33883"/>
    <lineage>
        <taxon>Bacteria</taxon>
        <taxon>Bacillati</taxon>
        <taxon>Actinomycetota</taxon>
        <taxon>Actinomycetes</taxon>
        <taxon>Micrococcales</taxon>
        <taxon>Microbacteriaceae</taxon>
        <taxon>Microbacterium</taxon>
    </lineage>
</organism>
<evidence type="ECO:0000313" key="5">
    <source>
        <dbReference type="Proteomes" id="UP000093918"/>
    </source>
</evidence>
<comment type="caution">
    <text evidence="4">The sequence shown here is derived from an EMBL/GenBank/DDBJ whole genome shotgun (WGS) entry which is preliminary data.</text>
</comment>
<dbReference type="Pfam" id="PF07508">
    <property type="entry name" value="Recombinase"/>
    <property type="match status" value="1"/>
</dbReference>
<dbReference type="Pfam" id="PF00239">
    <property type="entry name" value="Resolvase"/>
    <property type="match status" value="1"/>
</dbReference>
<proteinExistence type="predicted"/>
<reference evidence="5" key="1">
    <citation type="submission" date="2016-06" db="EMBL/GenBank/DDBJ databases">
        <title>Genome sequencing of cellulolytic organisms.</title>
        <authorList>
            <person name="Bohra V."/>
            <person name="Dafale N.A."/>
            <person name="Purohit H.J."/>
        </authorList>
    </citation>
    <scope>NUCLEOTIDE SEQUENCE [LARGE SCALE GENOMIC DNA]</scope>
    <source>
        <strain evidence="5">ND21</strain>
    </source>
</reference>
<dbReference type="Pfam" id="PF13408">
    <property type="entry name" value="Zn_ribbon_recom"/>
    <property type="match status" value="1"/>
</dbReference>
<evidence type="ECO:0000259" key="2">
    <source>
        <dbReference type="PROSITE" id="PS51736"/>
    </source>
</evidence>
<dbReference type="Gene3D" id="3.40.50.1390">
    <property type="entry name" value="Resolvase, N-terminal catalytic domain"/>
    <property type="match status" value="1"/>
</dbReference>
<dbReference type="InterPro" id="IPR006119">
    <property type="entry name" value="Resolv_N"/>
</dbReference>
<evidence type="ECO:0000256" key="1">
    <source>
        <dbReference type="SAM" id="Coils"/>
    </source>
</evidence>